<dbReference type="RefSeq" id="WP_204728847.1">
    <property type="nucleotide sequence ID" value="NZ_JAFBDK010000005.1"/>
</dbReference>
<protein>
    <recommendedName>
        <fullName evidence="5">Lipoprotein</fullName>
    </recommendedName>
</protein>
<name>A0ABW5ZHA5_9BACL</name>
<dbReference type="EMBL" id="JBHUPG010000019">
    <property type="protein sequence ID" value="MFD2912283.1"/>
    <property type="molecule type" value="Genomic_DNA"/>
</dbReference>
<reference evidence="4" key="1">
    <citation type="journal article" date="2019" name="Int. J. Syst. Evol. Microbiol.">
        <title>The Global Catalogue of Microorganisms (GCM) 10K type strain sequencing project: providing services to taxonomists for standard genome sequencing and annotation.</title>
        <authorList>
            <consortium name="The Broad Institute Genomics Platform"/>
            <consortium name="The Broad Institute Genome Sequencing Center for Infectious Disease"/>
            <person name="Wu L."/>
            <person name="Ma J."/>
        </authorList>
    </citation>
    <scope>NUCLEOTIDE SEQUENCE [LARGE SCALE GENOMIC DNA]</scope>
    <source>
        <strain evidence="4">KCTC 13528</strain>
    </source>
</reference>
<feature type="compositionally biased region" description="Polar residues" evidence="1">
    <location>
        <begin position="27"/>
        <end position="38"/>
    </location>
</feature>
<comment type="caution">
    <text evidence="3">The sequence shown here is derived from an EMBL/GenBank/DDBJ whole genome shotgun (WGS) entry which is preliminary data.</text>
</comment>
<evidence type="ECO:0000256" key="2">
    <source>
        <dbReference type="SAM" id="SignalP"/>
    </source>
</evidence>
<feature type="chain" id="PRO_5045576779" description="Lipoprotein" evidence="2">
    <location>
        <begin position="26"/>
        <end position="205"/>
    </location>
</feature>
<sequence length="205" mass="22692">MKLVKQYVHLSLLLLLIAGCSANTADENETEQSGNAADTETLEESAPPGEVDQQNEEMKTEESDGSVQESDETEVEEGLSQYSAEQIEYARVWLQLGANQEIDELNVHHIPAGTPLNPKDETSGVYPEDVIQLAGSRLVDGSVTYSGNGDGTVNVYNVPLRWDGVYPVEDNEFYTKLIENTVQVYIETGDPEEVEKLIKLLEERV</sequence>
<dbReference type="Proteomes" id="UP001597561">
    <property type="component" value="Unassembled WGS sequence"/>
</dbReference>
<feature type="region of interest" description="Disordered" evidence="1">
    <location>
        <begin position="27"/>
        <end position="80"/>
    </location>
</feature>
<organism evidence="3 4">
    <name type="scientific">Jeotgalibacillus terrae</name>
    <dbReference type="NCBI Taxonomy" id="587735"/>
    <lineage>
        <taxon>Bacteria</taxon>
        <taxon>Bacillati</taxon>
        <taxon>Bacillota</taxon>
        <taxon>Bacilli</taxon>
        <taxon>Bacillales</taxon>
        <taxon>Caryophanaceae</taxon>
        <taxon>Jeotgalibacillus</taxon>
    </lineage>
</organism>
<evidence type="ECO:0008006" key="5">
    <source>
        <dbReference type="Google" id="ProtNLM"/>
    </source>
</evidence>
<dbReference type="PROSITE" id="PS51257">
    <property type="entry name" value="PROKAR_LIPOPROTEIN"/>
    <property type="match status" value="1"/>
</dbReference>
<gene>
    <name evidence="3" type="ORF">ACFS5P_10395</name>
</gene>
<keyword evidence="4" id="KW-1185">Reference proteome</keyword>
<feature type="signal peptide" evidence="2">
    <location>
        <begin position="1"/>
        <end position="25"/>
    </location>
</feature>
<proteinExistence type="predicted"/>
<evidence type="ECO:0000256" key="1">
    <source>
        <dbReference type="SAM" id="MobiDB-lite"/>
    </source>
</evidence>
<evidence type="ECO:0000313" key="4">
    <source>
        <dbReference type="Proteomes" id="UP001597561"/>
    </source>
</evidence>
<accession>A0ABW5ZHA5</accession>
<evidence type="ECO:0000313" key="3">
    <source>
        <dbReference type="EMBL" id="MFD2912283.1"/>
    </source>
</evidence>
<keyword evidence="2" id="KW-0732">Signal</keyword>